<dbReference type="AlphaFoldDB" id="A0A158IG83"/>
<dbReference type="EMBL" id="FCOK02000050">
    <property type="protein sequence ID" value="SAL55642.1"/>
    <property type="molecule type" value="Genomic_DNA"/>
</dbReference>
<dbReference type="Proteomes" id="UP000054683">
    <property type="component" value="Unassembled WGS sequence"/>
</dbReference>
<feature type="region of interest" description="Disordered" evidence="1">
    <location>
        <begin position="1"/>
        <end position="62"/>
    </location>
</feature>
<proteinExistence type="predicted"/>
<evidence type="ECO:0000313" key="3">
    <source>
        <dbReference type="Proteomes" id="UP000054683"/>
    </source>
</evidence>
<reference evidence="2 3" key="1">
    <citation type="submission" date="2016-01" db="EMBL/GenBank/DDBJ databases">
        <authorList>
            <person name="Oliw E.H."/>
        </authorList>
    </citation>
    <scope>NUCLEOTIDE SEQUENCE [LARGE SCALE GENOMIC DNA]</scope>
    <source>
        <strain evidence="2">LMG 27134</strain>
    </source>
</reference>
<sequence>MDKSSGRDSSNSGSDSAKHHKGTAHAQYKSTANVVPAVPTTAPSAQTVRDLKPFPVPGSAAR</sequence>
<organism evidence="2 3">
    <name type="scientific">Caballeronia udeis</name>
    <dbReference type="NCBI Taxonomy" id="1232866"/>
    <lineage>
        <taxon>Bacteria</taxon>
        <taxon>Pseudomonadati</taxon>
        <taxon>Pseudomonadota</taxon>
        <taxon>Betaproteobacteria</taxon>
        <taxon>Burkholderiales</taxon>
        <taxon>Burkholderiaceae</taxon>
        <taxon>Caballeronia</taxon>
    </lineage>
</organism>
<name>A0A158IG83_9BURK</name>
<evidence type="ECO:0000256" key="1">
    <source>
        <dbReference type="SAM" id="MobiDB-lite"/>
    </source>
</evidence>
<accession>A0A158IG83</accession>
<gene>
    <name evidence="2" type="ORF">AWB69_05978</name>
</gene>
<dbReference type="RefSeq" id="WP_062090292.1">
    <property type="nucleotide sequence ID" value="NZ_FCOK02000050.1"/>
</dbReference>
<evidence type="ECO:0000313" key="2">
    <source>
        <dbReference type="EMBL" id="SAL55642.1"/>
    </source>
</evidence>
<protein>
    <submittedName>
        <fullName evidence="2">Uncharacterized protein</fullName>
    </submittedName>
</protein>